<organism evidence="1 2">
    <name type="scientific">Coniosporium uncinatum</name>
    <dbReference type="NCBI Taxonomy" id="93489"/>
    <lineage>
        <taxon>Eukaryota</taxon>
        <taxon>Fungi</taxon>
        <taxon>Dikarya</taxon>
        <taxon>Ascomycota</taxon>
        <taxon>Pezizomycotina</taxon>
        <taxon>Dothideomycetes</taxon>
        <taxon>Dothideomycetes incertae sedis</taxon>
        <taxon>Coniosporium</taxon>
    </lineage>
</organism>
<proteinExistence type="predicted"/>
<evidence type="ECO:0000313" key="1">
    <source>
        <dbReference type="EMBL" id="KAK3063129.1"/>
    </source>
</evidence>
<comment type="caution">
    <text evidence="1">The sequence shown here is derived from an EMBL/GenBank/DDBJ whole genome shotgun (WGS) entry which is preliminary data.</text>
</comment>
<keyword evidence="2" id="KW-1185">Reference proteome</keyword>
<dbReference type="Proteomes" id="UP001186974">
    <property type="component" value="Unassembled WGS sequence"/>
</dbReference>
<evidence type="ECO:0000313" key="2">
    <source>
        <dbReference type="Proteomes" id="UP001186974"/>
    </source>
</evidence>
<sequence length="248" mass="26975">MFSRNFLTVAALLCLKGTHAFMKMPGLSARQIPANAQGVKTILTPTNVTIRYKEPGQAGVCETTPGVNSYSGYIDIAPNAHTFFWFFESRRDPIHDPVTLWLNGGPGSDSLIGLFEELGPCNVTESLETMVNPYSWNEISNMLFISQPVGTGFSYGTEGEGSFANITGVYQNTSYAPATGRWPVVDASILDTTDAAAVAAYHVLQGFFSGVDQLDVHVDSKEFNLWTESYGGHYGSVNPIHTIKRADC</sequence>
<protein>
    <submittedName>
        <fullName evidence="1">Uncharacterized protein</fullName>
    </submittedName>
</protein>
<reference evidence="1" key="1">
    <citation type="submission" date="2024-09" db="EMBL/GenBank/DDBJ databases">
        <title>Black Yeasts Isolated from many extreme environments.</title>
        <authorList>
            <person name="Coleine C."/>
            <person name="Stajich J.E."/>
            <person name="Selbmann L."/>
        </authorList>
    </citation>
    <scope>NUCLEOTIDE SEQUENCE</scope>
    <source>
        <strain evidence="1">CCFEE 5737</strain>
    </source>
</reference>
<dbReference type="EMBL" id="JAWDJW010006979">
    <property type="protein sequence ID" value="KAK3063129.1"/>
    <property type="molecule type" value="Genomic_DNA"/>
</dbReference>
<gene>
    <name evidence="1" type="ORF">LTS18_002674</name>
</gene>
<name>A0ACC3D7H7_9PEZI</name>
<accession>A0ACC3D7H7</accession>